<feature type="domain" description="PX" evidence="1">
    <location>
        <begin position="25"/>
        <end position="146"/>
    </location>
</feature>
<dbReference type="SMR" id="A2EEM0"/>
<dbReference type="EMBL" id="DS113368">
    <property type="protein sequence ID" value="EAY08927.1"/>
    <property type="molecule type" value="Genomic_DNA"/>
</dbReference>
<dbReference type="OrthoDB" id="41200at2759"/>
<dbReference type="VEuPathDB" id="TrichDB:TVAG_464750"/>
<evidence type="ECO:0000313" key="3">
    <source>
        <dbReference type="Proteomes" id="UP000001542"/>
    </source>
</evidence>
<dbReference type="VEuPathDB" id="TrichDB:TVAGG3_1055050"/>
<dbReference type="InParanoid" id="A2EEM0"/>
<dbReference type="Proteomes" id="UP000001542">
    <property type="component" value="Unassembled WGS sequence"/>
</dbReference>
<organism evidence="2 3">
    <name type="scientific">Trichomonas vaginalis (strain ATCC PRA-98 / G3)</name>
    <dbReference type="NCBI Taxonomy" id="412133"/>
    <lineage>
        <taxon>Eukaryota</taxon>
        <taxon>Metamonada</taxon>
        <taxon>Parabasalia</taxon>
        <taxon>Trichomonadida</taxon>
        <taxon>Trichomonadidae</taxon>
        <taxon>Trichomonas</taxon>
    </lineage>
</organism>
<dbReference type="KEGG" id="tva:4766837"/>
<dbReference type="SUPFAM" id="SSF64268">
    <property type="entry name" value="PX domain"/>
    <property type="match status" value="1"/>
</dbReference>
<dbReference type="GO" id="GO:0035091">
    <property type="term" value="F:phosphatidylinositol binding"/>
    <property type="evidence" value="ECO:0007669"/>
    <property type="project" value="InterPro"/>
</dbReference>
<dbReference type="FunFam" id="3.30.1520.10:FF:000096">
    <property type="entry name" value="PX domain containing protein"/>
    <property type="match status" value="1"/>
</dbReference>
<sequence>MPFRTLIKANKLSGWKCKALKKSKALPEYYVSVESWNFDQHSNCVLYTIEVGVLLKIEQGEYVMIFTFEKRYSQLRSVHKSLRRTFNDPPNLPKFPPKKIIGNLEREFVNERYQQLHDYFSTIPLLFKIEQNQEFKQCFNYQMLYAMWRSGVEASIHNTSLPFQGL</sequence>
<evidence type="ECO:0000313" key="2">
    <source>
        <dbReference type="EMBL" id="EAY08927.1"/>
    </source>
</evidence>
<gene>
    <name evidence="2" type="ORF">TVAG_464750</name>
</gene>
<reference evidence="2" key="1">
    <citation type="submission" date="2006-10" db="EMBL/GenBank/DDBJ databases">
        <authorList>
            <person name="Amadeo P."/>
            <person name="Zhao Q."/>
            <person name="Wortman J."/>
            <person name="Fraser-Liggett C."/>
            <person name="Carlton J."/>
        </authorList>
    </citation>
    <scope>NUCLEOTIDE SEQUENCE</scope>
    <source>
        <strain evidence="2">G3</strain>
    </source>
</reference>
<dbReference type="Pfam" id="PF00787">
    <property type="entry name" value="PX"/>
    <property type="match status" value="1"/>
</dbReference>
<dbReference type="Gene3D" id="3.30.1520.10">
    <property type="entry name" value="Phox-like domain"/>
    <property type="match status" value="1"/>
</dbReference>
<dbReference type="AlphaFoldDB" id="A2EEM0"/>
<accession>A2EEM0</accession>
<dbReference type="RefSeq" id="XP_001321150.1">
    <property type="nucleotide sequence ID" value="XM_001321115.1"/>
</dbReference>
<keyword evidence="3" id="KW-1185">Reference proteome</keyword>
<reference evidence="2" key="2">
    <citation type="journal article" date="2007" name="Science">
        <title>Draft genome sequence of the sexually transmitted pathogen Trichomonas vaginalis.</title>
        <authorList>
            <person name="Carlton J.M."/>
            <person name="Hirt R.P."/>
            <person name="Silva J.C."/>
            <person name="Delcher A.L."/>
            <person name="Schatz M."/>
            <person name="Zhao Q."/>
            <person name="Wortman J.R."/>
            <person name="Bidwell S.L."/>
            <person name="Alsmark U.C.M."/>
            <person name="Besteiro S."/>
            <person name="Sicheritz-Ponten T."/>
            <person name="Noel C.J."/>
            <person name="Dacks J.B."/>
            <person name="Foster P.G."/>
            <person name="Simillion C."/>
            <person name="Van de Peer Y."/>
            <person name="Miranda-Saavedra D."/>
            <person name="Barton G.J."/>
            <person name="Westrop G.D."/>
            <person name="Mueller S."/>
            <person name="Dessi D."/>
            <person name="Fiori P.L."/>
            <person name="Ren Q."/>
            <person name="Paulsen I."/>
            <person name="Zhang H."/>
            <person name="Bastida-Corcuera F.D."/>
            <person name="Simoes-Barbosa A."/>
            <person name="Brown M.T."/>
            <person name="Hayes R.D."/>
            <person name="Mukherjee M."/>
            <person name="Okumura C.Y."/>
            <person name="Schneider R."/>
            <person name="Smith A.J."/>
            <person name="Vanacova S."/>
            <person name="Villalvazo M."/>
            <person name="Haas B.J."/>
            <person name="Pertea M."/>
            <person name="Feldblyum T.V."/>
            <person name="Utterback T.R."/>
            <person name="Shu C.L."/>
            <person name="Osoegawa K."/>
            <person name="de Jong P.J."/>
            <person name="Hrdy I."/>
            <person name="Horvathova L."/>
            <person name="Zubacova Z."/>
            <person name="Dolezal P."/>
            <person name="Malik S.B."/>
            <person name="Logsdon J.M. Jr."/>
            <person name="Henze K."/>
            <person name="Gupta A."/>
            <person name="Wang C.C."/>
            <person name="Dunne R.L."/>
            <person name="Upcroft J.A."/>
            <person name="Upcroft P."/>
            <person name="White O."/>
            <person name="Salzberg S.L."/>
            <person name="Tang P."/>
            <person name="Chiu C.-H."/>
            <person name="Lee Y.-S."/>
            <person name="Embley T.M."/>
            <person name="Coombs G.H."/>
            <person name="Mottram J.C."/>
            <person name="Tachezy J."/>
            <person name="Fraser-Liggett C.M."/>
            <person name="Johnson P.J."/>
        </authorList>
    </citation>
    <scope>NUCLEOTIDE SEQUENCE [LARGE SCALE GENOMIC DNA]</scope>
    <source>
        <strain evidence="2">G3</strain>
    </source>
</reference>
<dbReference type="InterPro" id="IPR036871">
    <property type="entry name" value="PX_dom_sf"/>
</dbReference>
<name>A2EEM0_TRIV3</name>
<dbReference type="InterPro" id="IPR001683">
    <property type="entry name" value="PX_dom"/>
</dbReference>
<evidence type="ECO:0000259" key="1">
    <source>
        <dbReference type="PROSITE" id="PS50195"/>
    </source>
</evidence>
<dbReference type="CDD" id="cd06093">
    <property type="entry name" value="PX_domain"/>
    <property type="match status" value="1"/>
</dbReference>
<dbReference type="PROSITE" id="PS50195">
    <property type="entry name" value="PX"/>
    <property type="match status" value="1"/>
</dbReference>
<protein>
    <submittedName>
        <fullName evidence="2">PX domain containing protein</fullName>
    </submittedName>
</protein>
<proteinExistence type="predicted"/>